<dbReference type="OrthoDB" id="531008at2759"/>
<feature type="compositionally biased region" description="Low complexity" evidence="1">
    <location>
        <begin position="131"/>
        <end position="173"/>
    </location>
</feature>
<evidence type="ECO:0000313" key="4">
    <source>
        <dbReference type="EMBL" id="GJJ78978.1"/>
    </source>
</evidence>
<feature type="region of interest" description="Disordered" evidence="1">
    <location>
        <begin position="128"/>
        <end position="239"/>
    </location>
</feature>
<proteinExistence type="predicted"/>
<feature type="compositionally biased region" description="Acidic residues" evidence="1">
    <location>
        <begin position="555"/>
        <end position="566"/>
    </location>
</feature>
<dbReference type="SUPFAM" id="SSF81296">
    <property type="entry name" value="E set domains"/>
    <property type="match status" value="1"/>
</dbReference>
<feature type="compositionally biased region" description="Low complexity" evidence="1">
    <location>
        <begin position="676"/>
        <end position="688"/>
    </location>
</feature>
<dbReference type="AlphaFoldDB" id="A0A9P3HMH2"/>
<feature type="compositionally biased region" description="Basic and acidic residues" evidence="1">
    <location>
        <begin position="321"/>
        <end position="331"/>
    </location>
</feature>
<evidence type="ECO:0000256" key="1">
    <source>
        <dbReference type="SAM" id="MobiDB-lite"/>
    </source>
</evidence>
<feature type="region of interest" description="Disordered" evidence="1">
    <location>
        <begin position="675"/>
        <end position="715"/>
    </location>
</feature>
<feature type="region of interest" description="Disordered" evidence="1">
    <location>
        <begin position="321"/>
        <end position="374"/>
    </location>
</feature>
<feature type="region of interest" description="Disordered" evidence="1">
    <location>
        <begin position="631"/>
        <end position="663"/>
    </location>
</feature>
<protein>
    <recommendedName>
        <fullName evidence="3">AMP-activated protein kinase glycogen-binding domain-containing protein</fullName>
    </recommendedName>
</protein>
<dbReference type="InterPro" id="IPR013783">
    <property type="entry name" value="Ig-like_fold"/>
</dbReference>
<feature type="compositionally biased region" description="Low complexity" evidence="1">
    <location>
        <begin position="81"/>
        <end position="101"/>
    </location>
</feature>
<feature type="compositionally biased region" description="Basic residues" evidence="1">
    <location>
        <begin position="341"/>
        <end position="352"/>
    </location>
</feature>
<feature type="domain" description="AMP-activated protein kinase glycogen-binding" evidence="3">
    <location>
        <begin position="405"/>
        <end position="438"/>
    </location>
</feature>
<comment type="caution">
    <text evidence="4">The sequence shown here is derived from an EMBL/GenBank/DDBJ whole genome shotgun (WGS) entry which is preliminary data.</text>
</comment>
<reference evidence="4" key="2">
    <citation type="journal article" date="2022" name="Microbiol. Resour. Announc.">
        <title>Whole-Genome Sequence of Entomortierella parvispora E1425, a Mucoromycotan Fungus Associated with Burkholderiaceae-Related Endosymbiotic Bacteria.</title>
        <authorList>
            <person name="Herlambang A."/>
            <person name="Guo Y."/>
            <person name="Takashima Y."/>
            <person name="Narisawa K."/>
            <person name="Ohta H."/>
            <person name="Nishizawa T."/>
        </authorList>
    </citation>
    <scope>NUCLEOTIDE SEQUENCE</scope>
    <source>
        <strain evidence="4">E1425</strain>
    </source>
</reference>
<feature type="compositionally biased region" description="Low complexity" evidence="1">
    <location>
        <begin position="353"/>
        <end position="366"/>
    </location>
</feature>
<dbReference type="Pfam" id="PF16561">
    <property type="entry name" value="AMPK1_CBM"/>
    <property type="match status" value="1"/>
</dbReference>
<organism evidence="4 5">
    <name type="scientific">Entomortierella parvispora</name>
    <dbReference type="NCBI Taxonomy" id="205924"/>
    <lineage>
        <taxon>Eukaryota</taxon>
        <taxon>Fungi</taxon>
        <taxon>Fungi incertae sedis</taxon>
        <taxon>Mucoromycota</taxon>
        <taxon>Mortierellomycotina</taxon>
        <taxon>Mortierellomycetes</taxon>
        <taxon>Mortierellales</taxon>
        <taxon>Mortierellaceae</taxon>
        <taxon>Entomortierella</taxon>
    </lineage>
</organism>
<evidence type="ECO:0000259" key="3">
    <source>
        <dbReference type="Pfam" id="PF16561"/>
    </source>
</evidence>
<sequence length="852" mass="93529">MAGIRGQALAHLDKSFENDKLSSGGKGSKANKQKLSSSSPSSPSSSTTATPANAAAPTSTHDRNIAEKSLFSSASSAKRASTGNSTVSSSSLHSKSSAQSSVLHNNNNKEYKDISRMISTSLMTTGAFLGSTNTTTTTATSTTGRGRSSSSASVNSTKSNKSKNSVDSSTPSNHSHHHHHIRLPSLPLHTPSFLKRRKQQGNATASLDSISSSLPPHLRTNSSSSLSSPVHKPDPHPHHAILMVPQHDIHIAFPHPVPSHNVFIAGTWTVPGHQPWEKLPMTHIPETDTFEITLNVQELEDISDYLDEDGYLHHELLDHPPEEHHHEEESHSATTTAPTRISKRQRIRRFFGRARSSSSSSTTSPPTHDKNNSAEHINSIHKHEDTAYHHQSKDGMPLPLSKEYRYQYKFVVDDEWLCDPQRPQVHDGHGHWNHELVVVLMEQNPTLDTTHELLNRSRSSSTAESSVYSKPLPIPVVEISEHKEEKEKEDEKMEVIMDEETKDIPDQSSNEVSMAAVAVVPRPAKAKETYEAVLLFEERDDLSDGEGRSKSQALSEDEEDDQDEITSEAPAADHDQNHTIGHTVEVEEVENENKESEEAVEIESKSLPVDVDEPEVEAVPTSSAFVLLAAADPEEHTHTTTTTSVLEEEEIQDPRTTPSSMQILTDATTLATGVRLLSPPLTPTSVPLADADKDMETPVGMMSPESDSESSFSKELPSTFMGTFALLTPRTESSPFTRVSYEADTTRSLEAAIVAHESKQEQEAEANEHETFDVLDDHSSLRSSRYSSSSSLSSMGSSMVEARHDRSRSEEERKGLQPPEKYPNLLWSFCKTTVVVSAAVVVLSLGLGRKRD</sequence>
<dbReference type="InterPro" id="IPR032640">
    <property type="entry name" value="AMPK1_CBM"/>
</dbReference>
<keyword evidence="2" id="KW-0472">Membrane</keyword>
<dbReference type="Proteomes" id="UP000827284">
    <property type="component" value="Unassembled WGS sequence"/>
</dbReference>
<dbReference type="CDD" id="cd02859">
    <property type="entry name" value="E_set_AMPKbeta_like_N"/>
    <property type="match status" value="1"/>
</dbReference>
<keyword evidence="2" id="KW-0812">Transmembrane</keyword>
<feature type="compositionally biased region" description="Basic and acidic residues" evidence="1">
    <location>
        <begin position="756"/>
        <end position="780"/>
    </location>
</feature>
<feature type="region of interest" description="Disordered" evidence="1">
    <location>
        <begin position="541"/>
        <end position="618"/>
    </location>
</feature>
<feature type="compositionally biased region" description="Low complexity" evidence="1">
    <location>
        <begin position="36"/>
        <end position="59"/>
    </location>
</feature>
<evidence type="ECO:0000256" key="2">
    <source>
        <dbReference type="SAM" id="Phobius"/>
    </source>
</evidence>
<feature type="region of interest" description="Disordered" evidence="1">
    <location>
        <begin position="1"/>
        <end position="108"/>
    </location>
</feature>
<feature type="compositionally biased region" description="Basic and acidic residues" evidence="1">
    <location>
        <begin position="801"/>
        <end position="815"/>
    </location>
</feature>
<accession>A0A9P3HMH2</accession>
<dbReference type="EMBL" id="BQFW01000015">
    <property type="protein sequence ID" value="GJJ78978.1"/>
    <property type="molecule type" value="Genomic_DNA"/>
</dbReference>
<gene>
    <name evidence="4" type="ORF">EMPS_11337</name>
</gene>
<feature type="compositionally biased region" description="Low complexity" evidence="1">
    <location>
        <begin position="703"/>
        <end position="715"/>
    </location>
</feature>
<dbReference type="Gene3D" id="2.60.40.10">
    <property type="entry name" value="Immunoglobulins"/>
    <property type="match status" value="1"/>
</dbReference>
<feature type="region of interest" description="Disordered" evidence="1">
    <location>
        <begin position="751"/>
        <end position="821"/>
    </location>
</feature>
<feature type="transmembrane region" description="Helical" evidence="2">
    <location>
        <begin position="825"/>
        <end position="847"/>
    </location>
</feature>
<feature type="compositionally biased region" description="Polar residues" evidence="1">
    <location>
        <begin position="200"/>
        <end position="214"/>
    </location>
</feature>
<feature type="compositionally biased region" description="Low complexity" evidence="1">
    <location>
        <begin position="781"/>
        <end position="799"/>
    </location>
</feature>
<keyword evidence="2" id="KW-1133">Transmembrane helix</keyword>
<reference evidence="4" key="1">
    <citation type="submission" date="2021-11" db="EMBL/GenBank/DDBJ databases">
        <authorList>
            <person name="Herlambang A."/>
            <person name="Guo Y."/>
            <person name="Takashima Y."/>
            <person name="Nishizawa T."/>
        </authorList>
    </citation>
    <scope>NUCLEOTIDE SEQUENCE</scope>
    <source>
        <strain evidence="4">E1425</strain>
    </source>
</reference>
<feature type="compositionally biased region" description="Basic and acidic residues" evidence="1">
    <location>
        <begin position="11"/>
        <end position="20"/>
    </location>
</feature>
<feature type="compositionally biased region" description="Polar residues" evidence="1">
    <location>
        <begin position="70"/>
        <end position="79"/>
    </location>
</feature>
<dbReference type="InterPro" id="IPR014756">
    <property type="entry name" value="Ig_E-set"/>
</dbReference>
<feature type="compositionally biased region" description="Polar residues" evidence="1">
    <location>
        <begin position="654"/>
        <end position="663"/>
    </location>
</feature>
<evidence type="ECO:0000313" key="5">
    <source>
        <dbReference type="Proteomes" id="UP000827284"/>
    </source>
</evidence>
<keyword evidence="5" id="KW-1185">Reference proteome</keyword>
<name>A0A9P3HMH2_9FUNG</name>